<dbReference type="SUPFAM" id="SSF89447">
    <property type="entry name" value="AbrB/MazE/MraZ-like"/>
    <property type="match status" value="1"/>
</dbReference>
<gene>
    <name evidence="3" type="ORF">PKF023_12350</name>
</gene>
<accession>A0A9C7D081</accession>
<feature type="domain" description="SpoVT-AbrB" evidence="2">
    <location>
        <begin position="20"/>
        <end position="62"/>
    </location>
</feature>
<name>A0A9C7D081_9BURK</name>
<dbReference type="Gene3D" id="2.10.260.10">
    <property type="match status" value="1"/>
</dbReference>
<dbReference type="PANTHER" id="PTHR37550:SF3">
    <property type="entry name" value="ANTITOXIN VAPB1"/>
    <property type="match status" value="1"/>
</dbReference>
<dbReference type="Pfam" id="PF04014">
    <property type="entry name" value="MazE_antitoxin"/>
    <property type="match status" value="1"/>
</dbReference>
<dbReference type="RefSeq" id="WP_276203351.1">
    <property type="nucleotide sequence ID" value="NZ_LOJI01000035.1"/>
</dbReference>
<proteinExistence type="inferred from homology"/>
<reference evidence="3" key="1">
    <citation type="submission" date="2022-11" db="EMBL/GenBank/DDBJ databases">
        <title>Complete Genome Sequences of three Polynucleobacter sp. Subcluster PnecC Strains KF022, KF023, and KF032 Isolated from a Shallow Eutrophic Lake in Japan.</title>
        <authorList>
            <person name="Ogata Y."/>
            <person name="Watanabe K."/>
            <person name="Takemine S."/>
            <person name="Shindo C."/>
            <person name="Kurokawa R."/>
            <person name="Suda W."/>
        </authorList>
    </citation>
    <scope>NUCLEOTIDE SEQUENCE</scope>
    <source>
        <strain evidence="3">KF023</strain>
    </source>
</reference>
<dbReference type="NCBIfam" id="NF040493">
    <property type="entry name" value="TA_anti_VapB"/>
    <property type="match status" value="1"/>
</dbReference>
<organism evidence="3">
    <name type="scientific">Polynucleobacter yangtzensis</name>
    <dbReference type="NCBI Taxonomy" id="1743159"/>
    <lineage>
        <taxon>Bacteria</taxon>
        <taxon>Pseudomonadati</taxon>
        <taxon>Pseudomonadota</taxon>
        <taxon>Betaproteobacteria</taxon>
        <taxon>Burkholderiales</taxon>
        <taxon>Burkholderiaceae</taxon>
        <taxon>Polynucleobacter</taxon>
    </lineage>
</organism>
<dbReference type="InterPro" id="IPR047976">
    <property type="entry name" value="Anti_VapB2-like"/>
</dbReference>
<evidence type="ECO:0000256" key="1">
    <source>
        <dbReference type="ARBA" id="ARBA00007924"/>
    </source>
</evidence>
<dbReference type="Proteomes" id="UP001211097">
    <property type="component" value="Chromosome"/>
</dbReference>
<dbReference type="InterPro" id="IPR051734">
    <property type="entry name" value="VapB_TA_antitoxins"/>
</dbReference>
<dbReference type="EMBL" id="AP026973">
    <property type="protein sequence ID" value="BDT77432.1"/>
    <property type="molecule type" value="Genomic_DNA"/>
</dbReference>
<dbReference type="InterPro" id="IPR007159">
    <property type="entry name" value="SpoVT-AbrB_dom"/>
</dbReference>
<dbReference type="KEGG" id="pyt:PKF023_12350"/>
<protein>
    <submittedName>
        <fullName evidence="3">Antitoxin</fullName>
    </submittedName>
</protein>
<evidence type="ECO:0000313" key="3">
    <source>
        <dbReference type="EMBL" id="BDT77432.1"/>
    </source>
</evidence>
<evidence type="ECO:0000259" key="2">
    <source>
        <dbReference type="Pfam" id="PF04014"/>
    </source>
</evidence>
<dbReference type="InterPro" id="IPR037914">
    <property type="entry name" value="SpoVT-AbrB_sf"/>
</dbReference>
<sequence>MQYTIAIYTGRLKVMAISTVFTNNRTQAVRLPAEMRLPENVRKVNVRAKGRERIIAPIENMWDNYFLGDARVSDDFMNERGSQEQSDREPL</sequence>
<dbReference type="AlphaFoldDB" id="A0A9C7D081"/>
<comment type="similarity">
    <text evidence="1">Belongs to the VapB family.</text>
</comment>
<dbReference type="GO" id="GO:0003677">
    <property type="term" value="F:DNA binding"/>
    <property type="evidence" value="ECO:0007669"/>
    <property type="project" value="InterPro"/>
</dbReference>
<dbReference type="PANTHER" id="PTHR37550">
    <property type="entry name" value="ANTITOXIN VAPB1"/>
    <property type="match status" value="1"/>
</dbReference>